<evidence type="ECO:0000256" key="7">
    <source>
        <dbReference type="ARBA" id="ARBA00023125"/>
    </source>
</evidence>
<evidence type="ECO:0000256" key="2">
    <source>
        <dbReference type="ARBA" id="ARBA00006991"/>
    </source>
</evidence>
<feature type="domain" description="C2H2-type" evidence="10">
    <location>
        <begin position="4"/>
        <end position="31"/>
    </location>
</feature>
<dbReference type="SMART" id="SM00355">
    <property type="entry name" value="ZnF_C2H2"/>
    <property type="match status" value="1"/>
</dbReference>
<keyword evidence="7" id="KW-0238">DNA-binding</keyword>
<gene>
    <name evidence="11" type="ORF">BN2614_LOCUS2</name>
</gene>
<dbReference type="AlphaFoldDB" id="A0A9X9LKW7"/>
<name>A0A9X9LKW7_GULGU</name>
<protein>
    <recommendedName>
        <fullName evidence="10">C2H2-type domain-containing protein</fullName>
    </recommendedName>
</protein>
<evidence type="ECO:0000313" key="11">
    <source>
        <dbReference type="EMBL" id="VCW70882.1"/>
    </source>
</evidence>
<keyword evidence="8" id="KW-0539">Nucleus</keyword>
<dbReference type="PANTHER" id="PTHR23235:SF142">
    <property type="entry name" value="ZINC FINGER PROTEIN 384"/>
    <property type="match status" value="1"/>
</dbReference>
<evidence type="ECO:0000256" key="6">
    <source>
        <dbReference type="ARBA" id="ARBA00022833"/>
    </source>
</evidence>
<dbReference type="GO" id="GO:0005634">
    <property type="term" value="C:nucleus"/>
    <property type="evidence" value="ECO:0007669"/>
    <property type="project" value="UniProtKB-SubCell"/>
</dbReference>
<dbReference type="PANTHER" id="PTHR23235">
    <property type="entry name" value="KRUEPPEL-LIKE TRANSCRIPTION FACTOR"/>
    <property type="match status" value="1"/>
</dbReference>
<evidence type="ECO:0000256" key="4">
    <source>
        <dbReference type="ARBA" id="ARBA00022737"/>
    </source>
</evidence>
<dbReference type="PROSITE" id="PS00028">
    <property type="entry name" value="ZINC_FINGER_C2H2_1"/>
    <property type="match status" value="1"/>
</dbReference>
<reference evidence="11 12" key="1">
    <citation type="submission" date="2018-10" db="EMBL/GenBank/DDBJ databases">
        <authorList>
            <person name="Ekblom R."/>
            <person name="Jareborg N."/>
        </authorList>
    </citation>
    <scope>NUCLEOTIDE SEQUENCE [LARGE SCALE GENOMIC DNA]</scope>
    <source>
        <tissue evidence="11">Muscle</tissue>
    </source>
</reference>
<dbReference type="GO" id="GO:0008270">
    <property type="term" value="F:zinc ion binding"/>
    <property type="evidence" value="ECO:0007669"/>
    <property type="project" value="UniProtKB-KW"/>
</dbReference>
<keyword evidence="12" id="KW-1185">Reference proteome</keyword>
<dbReference type="PROSITE" id="PS50157">
    <property type="entry name" value="ZINC_FINGER_C2H2_2"/>
    <property type="match status" value="1"/>
</dbReference>
<comment type="subcellular location">
    <subcellularLocation>
        <location evidence="1">Nucleus</location>
    </subcellularLocation>
</comment>
<comment type="caution">
    <text evidence="11">The sequence shown here is derived from an EMBL/GenBank/DDBJ whole genome shotgun (WGS) entry which is preliminary data.</text>
</comment>
<dbReference type="Pfam" id="PF00096">
    <property type="entry name" value="zf-C2H2"/>
    <property type="match status" value="1"/>
</dbReference>
<dbReference type="SUPFAM" id="SSF57667">
    <property type="entry name" value="beta-beta-alpha zinc fingers"/>
    <property type="match status" value="1"/>
</dbReference>
<evidence type="ECO:0000256" key="8">
    <source>
        <dbReference type="ARBA" id="ARBA00023242"/>
    </source>
</evidence>
<dbReference type="EMBL" id="CYRY02006512">
    <property type="protein sequence ID" value="VCW70882.1"/>
    <property type="molecule type" value="Genomic_DNA"/>
</dbReference>
<organism evidence="11 12">
    <name type="scientific">Gulo gulo</name>
    <name type="common">Wolverine</name>
    <name type="synonym">Gluton</name>
    <dbReference type="NCBI Taxonomy" id="48420"/>
    <lineage>
        <taxon>Eukaryota</taxon>
        <taxon>Metazoa</taxon>
        <taxon>Chordata</taxon>
        <taxon>Craniata</taxon>
        <taxon>Vertebrata</taxon>
        <taxon>Euteleostomi</taxon>
        <taxon>Mammalia</taxon>
        <taxon>Eutheria</taxon>
        <taxon>Laurasiatheria</taxon>
        <taxon>Carnivora</taxon>
        <taxon>Caniformia</taxon>
        <taxon>Musteloidea</taxon>
        <taxon>Mustelidae</taxon>
        <taxon>Guloninae</taxon>
        <taxon>Gulo</taxon>
    </lineage>
</organism>
<evidence type="ECO:0000256" key="3">
    <source>
        <dbReference type="ARBA" id="ARBA00022723"/>
    </source>
</evidence>
<dbReference type="FunFam" id="3.30.160.60:FF:000047">
    <property type="entry name" value="zinc finger protein OZF"/>
    <property type="match status" value="1"/>
</dbReference>
<evidence type="ECO:0000259" key="10">
    <source>
        <dbReference type="PROSITE" id="PS50157"/>
    </source>
</evidence>
<dbReference type="Proteomes" id="UP000269945">
    <property type="component" value="Unassembled WGS sequence"/>
</dbReference>
<dbReference type="GO" id="GO:0000978">
    <property type="term" value="F:RNA polymerase II cis-regulatory region sequence-specific DNA binding"/>
    <property type="evidence" value="ECO:0007669"/>
    <property type="project" value="TreeGrafter"/>
</dbReference>
<comment type="similarity">
    <text evidence="2">Belongs to the krueppel C2H2-type zinc-finger protein family.</text>
</comment>
<accession>A0A9X9LKW7</accession>
<evidence type="ECO:0000256" key="5">
    <source>
        <dbReference type="ARBA" id="ARBA00022771"/>
    </source>
</evidence>
<keyword evidence="3" id="KW-0479">Metal-binding</keyword>
<feature type="non-terminal residue" evidence="11">
    <location>
        <position position="1"/>
    </location>
</feature>
<evidence type="ECO:0000256" key="9">
    <source>
        <dbReference type="PROSITE-ProRule" id="PRU00042"/>
    </source>
</evidence>
<sequence length="61" mass="6959">ERNYVCTECWQAFRQKSELITHQKIHTAEKPHGNSICGKSFAREITSSSASVNLYSRKTSI</sequence>
<dbReference type="InterPro" id="IPR036236">
    <property type="entry name" value="Znf_C2H2_sf"/>
</dbReference>
<keyword evidence="4" id="KW-0677">Repeat</keyword>
<evidence type="ECO:0000313" key="12">
    <source>
        <dbReference type="Proteomes" id="UP000269945"/>
    </source>
</evidence>
<dbReference type="InterPro" id="IPR013087">
    <property type="entry name" value="Znf_C2H2_type"/>
</dbReference>
<evidence type="ECO:0000256" key="1">
    <source>
        <dbReference type="ARBA" id="ARBA00004123"/>
    </source>
</evidence>
<keyword evidence="5 9" id="KW-0863">Zinc-finger</keyword>
<keyword evidence="6" id="KW-0862">Zinc</keyword>
<dbReference type="Gene3D" id="3.30.160.60">
    <property type="entry name" value="Classic Zinc Finger"/>
    <property type="match status" value="2"/>
</dbReference>
<proteinExistence type="inferred from homology"/>
<dbReference type="GO" id="GO:0000981">
    <property type="term" value="F:DNA-binding transcription factor activity, RNA polymerase II-specific"/>
    <property type="evidence" value="ECO:0007669"/>
    <property type="project" value="TreeGrafter"/>
</dbReference>